<dbReference type="InterPro" id="IPR004089">
    <property type="entry name" value="MCPsignal_dom"/>
</dbReference>
<dbReference type="RefSeq" id="WP_058257601.1">
    <property type="nucleotide sequence ID" value="NZ_LN879430.1"/>
</dbReference>
<evidence type="ECO:0000256" key="1">
    <source>
        <dbReference type="ARBA" id="ARBA00023224"/>
    </source>
</evidence>
<feature type="transmembrane region" description="Helical" evidence="3">
    <location>
        <begin position="147"/>
        <end position="169"/>
    </location>
</feature>
<keyword evidence="1 2" id="KW-0807">Transducer</keyword>
<accession>A0A0K8J4H9</accession>
<sequence length="496" mass="55421">MLVEQTRRVNKIVFRIILLTSFLLIMGLLSQLMFSILPISAWISVFPICCVLFHLIGCIVIIRNEKWSSYLKYFISIVFSFTYSFILFTSVNNSTYPIMIPILFSLVLYMDKKIMIGTSSVFLLSNIIKIIMMLSAADFSISDSIMIEGIISIIVFMLSTTGVKLLIAFMEENTQAIQLTSNRNKELADHMLKAGRQIKENVEVLNEVMERVSETSNIICHAMNDISNGNQVNIESIEQQSRMTQRIQNMISKTYDVTRELVNIENLINQAIEANSNKMKELKSDADISTKSSENMKDSADTLLSKADEAKHITDIILNISSQTNLLALNASIEAARAGEAGKGFAVVAEEIRKLSGQINNATSDITNILNELSEISLSVYEKSVSNQEISNKQSTTIDSTTKEFEGLQIEFQRMKTDIEKMDSMMSEILEANSQIVDSVNILSASSQQVTASVTENYNNSLNNVEIVKEAESAVNSIQKELATISDIMNENDKTS</sequence>
<keyword evidence="3" id="KW-1133">Transmembrane helix</keyword>
<dbReference type="SMART" id="SM00283">
    <property type="entry name" value="MA"/>
    <property type="match status" value="1"/>
</dbReference>
<evidence type="ECO:0000313" key="6">
    <source>
        <dbReference type="Proteomes" id="UP000196053"/>
    </source>
</evidence>
<dbReference type="PANTHER" id="PTHR32089">
    <property type="entry name" value="METHYL-ACCEPTING CHEMOTAXIS PROTEIN MCPB"/>
    <property type="match status" value="1"/>
</dbReference>
<feature type="transmembrane region" description="Helical" evidence="3">
    <location>
        <begin position="39"/>
        <end position="62"/>
    </location>
</feature>
<dbReference type="Pfam" id="PF00015">
    <property type="entry name" value="MCPsignal"/>
    <property type="match status" value="1"/>
</dbReference>
<keyword evidence="3" id="KW-0472">Membrane</keyword>
<dbReference type="SUPFAM" id="SSF58104">
    <property type="entry name" value="Methyl-accepting chemotaxis protein (MCP) signaling domain"/>
    <property type="match status" value="1"/>
</dbReference>
<proteinExistence type="predicted"/>
<gene>
    <name evidence="5" type="ORF">SD1D_0665</name>
</gene>
<dbReference type="OrthoDB" id="9807021at2"/>
<organism evidence="5 6">
    <name type="scientific">Herbinix luporum</name>
    <dbReference type="NCBI Taxonomy" id="1679721"/>
    <lineage>
        <taxon>Bacteria</taxon>
        <taxon>Bacillati</taxon>
        <taxon>Bacillota</taxon>
        <taxon>Clostridia</taxon>
        <taxon>Lachnospirales</taxon>
        <taxon>Lachnospiraceae</taxon>
        <taxon>Herbinix</taxon>
    </lineage>
</organism>
<dbReference type="Gene3D" id="1.10.287.950">
    <property type="entry name" value="Methyl-accepting chemotaxis protein"/>
    <property type="match status" value="1"/>
</dbReference>
<keyword evidence="3" id="KW-0812">Transmembrane</keyword>
<dbReference type="Proteomes" id="UP000196053">
    <property type="component" value="Chromosome I"/>
</dbReference>
<dbReference type="KEGG" id="hsd:SD1D_0665"/>
<dbReference type="PANTHER" id="PTHR32089:SF112">
    <property type="entry name" value="LYSOZYME-LIKE PROTEIN-RELATED"/>
    <property type="match status" value="1"/>
</dbReference>
<dbReference type="GO" id="GO:0016020">
    <property type="term" value="C:membrane"/>
    <property type="evidence" value="ECO:0007669"/>
    <property type="project" value="InterPro"/>
</dbReference>
<dbReference type="EMBL" id="LN879430">
    <property type="protein sequence ID" value="CUH92213.1"/>
    <property type="molecule type" value="Genomic_DNA"/>
</dbReference>
<reference evidence="6" key="1">
    <citation type="submission" date="2015-09" db="EMBL/GenBank/DDBJ databases">
        <authorList>
            <person name="Wibberg D."/>
        </authorList>
    </citation>
    <scope>NUCLEOTIDE SEQUENCE [LARGE SCALE GENOMIC DNA]</scope>
    <source>
        <strain evidence="6">SD1D</strain>
    </source>
</reference>
<keyword evidence="6" id="KW-1185">Reference proteome</keyword>
<feature type="domain" description="Methyl-accepting transducer" evidence="4">
    <location>
        <begin position="208"/>
        <end position="444"/>
    </location>
</feature>
<evidence type="ECO:0000259" key="4">
    <source>
        <dbReference type="PROSITE" id="PS50111"/>
    </source>
</evidence>
<feature type="transmembrane region" description="Helical" evidence="3">
    <location>
        <begin position="69"/>
        <end position="88"/>
    </location>
</feature>
<dbReference type="GO" id="GO:0007165">
    <property type="term" value="P:signal transduction"/>
    <property type="evidence" value="ECO:0007669"/>
    <property type="project" value="UniProtKB-KW"/>
</dbReference>
<evidence type="ECO:0000256" key="2">
    <source>
        <dbReference type="PROSITE-ProRule" id="PRU00284"/>
    </source>
</evidence>
<evidence type="ECO:0000313" key="5">
    <source>
        <dbReference type="EMBL" id="CUH92213.1"/>
    </source>
</evidence>
<name>A0A0K8J4H9_9FIRM</name>
<protein>
    <recommendedName>
        <fullName evidence="4">Methyl-accepting transducer domain-containing protein</fullName>
    </recommendedName>
</protein>
<dbReference type="AlphaFoldDB" id="A0A0K8J4H9"/>
<dbReference type="PROSITE" id="PS50111">
    <property type="entry name" value="CHEMOTAXIS_TRANSDUC_2"/>
    <property type="match status" value="1"/>
</dbReference>
<feature type="transmembrane region" description="Helical" evidence="3">
    <location>
        <begin position="12"/>
        <end position="33"/>
    </location>
</feature>
<evidence type="ECO:0000256" key="3">
    <source>
        <dbReference type="SAM" id="Phobius"/>
    </source>
</evidence>
<feature type="transmembrane region" description="Helical" evidence="3">
    <location>
        <begin position="122"/>
        <end position="141"/>
    </location>
</feature>